<evidence type="ECO:0000256" key="2">
    <source>
        <dbReference type="SAM" id="SignalP"/>
    </source>
</evidence>
<keyword evidence="4" id="KW-1185">Reference proteome</keyword>
<organism evidence="3 4">
    <name type="scientific">Stella humosa</name>
    <dbReference type="NCBI Taxonomy" id="94"/>
    <lineage>
        <taxon>Bacteria</taxon>
        <taxon>Pseudomonadati</taxon>
        <taxon>Pseudomonadota</taxon>
        <taxon>Alphaproteobacteria</taxon>
        <taxon>Rhodospirillales</taxon>
        <taxon>Stellaceae</taxon>
        <taxon>Stella</taxon>
    </lineage>
</organism>
<reference evidence="3 4" key="1">
    <citation type="submission" date="2018-11" db="EMBL/GenBank/DDBJ databases">
        <title>Genomic Encyclopedia of Type Strains, Phase IV (KMG-IV): sequencing the most valuable type-strain genomes for metagenomic binning, comparative biology and taxonomic classification.</title>
        <authorList>
            <person name="Goeker M."/>
        </authorList>
    </citation>
    <scope>NUCLEOTIDE SEQUENCE [LARGE SCALE GENOMIC DNA]</scope>
    <source>
        <strain evidence="3 4">DSM 5900</strain>
    </source>
</reference>
<sequence>MTVAARLGGLAAAVLMALALPAAGQSTPAADALTRLLGPLAPQGVIGRAGDWEMAIVDDAYVLANRSSPYGARFVSIAAPAGPLALAAEVRSEPGNAAADALVGAGLLFDVQGAGAARRFSMVLVERTGEIGLFRGDQSGLNKVETRKLPGATGFIRLAVAEEAGKLAITANGIRVATAPLAPTAGTRAGLVAVGPGRFAFRAVRVGLDPATVAATPQRFGRVEARLPADWNATLSDVGAWTARGPGDARVVWWPLHRTGAMSDADRAELLDQAIAAHATGLAAGPAEQRAGGLSRPLLRDGRPVGRAWLSAVPAGDGASAALFALATDMPGDGRSIAGLLASIRLEGAPPPPRPAAPRTYRWADPAGGFAAEVPQGWTVTGGTQPGRDGTPAWVVNLAAPDGATRVFLSDPDLPLFLLPTEKLKTAGIQEGASFRNSDGTPVLVARLMPGLGFAEVHGMRLLAGRCTDEPKAEYRRRRLDLAPILALAMMPTPPRGDLEPGEVALSCNGKDGPVAAYVLAATDGAPGDRGQQAWSAPVVLGFVAPRDGVAAALGTLGRLTASIAPTSTALLGRAEDQGVRSEAAGKVSAAISTSWWSTHGPRGGEPQPAARLSGDPARPVLGDRSQRWFAAGPVGGEIDWRAALAP</sequence>
<feature type="signal peptide" evidence="2">
    <location>
        <begin position="1"/>
        <end position="22"/>
    </location>
</feature>
<comment type="caution">
    <text evidence="3">The sequence shown here is derived from an EMBL/GenBank/DDBJ whole genome shotgun (WGS) entry which is preliminary data.</text>
</comment>
<name>A0A3N1KR78_9PROT</name>
<evidence type="ECO:0000313" key="3">
    <source>
        <dbReference type="EMBL" id="ROP80850.1"/>
    </source>
</evidence>
<feature type="chain" id="PRO_5018037341" evidence="2">
    <location>
        <begin position="23"/>
        <end position="647"/>
    </location>
</feature>
<feature type="region of interest" description="Disordered" evidence="1">
    <location>
        <begin position="596"/>
        <end position="619"/>
    </location>
</feature>
<dbReference type="RefSeq" id="WP_170216769.1">
    <property type="nucleotide sequence ID" value="NZ_RJKX01000020.1"/>
</dbReference>
<keyword evidence="2" id="KW-0732">Signal</keyword>
<gene>
    <name evidence="3" type="ORF">EDC65_5500</name>
</gene>
<dbReference type="AlphaFoldDB" id="A0A3N1KR78"/>
<evidence type="ECO:0000256" key="1">
    <source>
        <dbReference type="SAM" id="MobiDB-lite"/>
    </source>
</evidence>
<protein>
    <submittedName>
        <fullName evidence="3">Uncharacterized protein</fullName>
    </submittedName>
</protein>
<accession>A0A3N1KR78</accession>
<dbReference type="EMBL" id="RJKX01000020">
    <property type="protein sequence ID" value="ROP80850.1"/>
    <property type="molecule type" value="Genomic_DNA"/>
</dbReference>
<dbReference type="Proteomes" id="UP000278222">
    <property type="component" value="Unassembled WGS sequence"/>
</dbReference>
<proteinExistence type="predicted"/>
<evidence type="ECO:0000313" key="4">
    <source>
        <dbReference type="Proteomes" id="UP000278222"/>
    </source>
</evidence>